<dbReference type="Gene3D" id="2.60.40.1250">
    <property type="entry name" value="Thiol:disulfide interchange protein DsbD, N-terminal domain"/>
    <property type="match status" value="1"/>
</dbReference>
<dbReference type="InterPro" id="IPR028250">
    <property type="entry name" value="DsbDN"/>
</dbReference>
<gene>
    <name evidence="12" type="primary">dsbD</name>
    <name evidence="12" type="ORF">ACFOMH_05885</name>
</gene>
<feature type="transmembrane region" description="Helical" evidence="9">
    <location>
        <begin position="222"/>
        <end position="251"/>
    </location>
</feature>
<keyword evidence="3" id="KW-1003">Cell membrane</keyword>
<name>A0ABV7R308_9RHOB</name>
<feature type="signal peptide" evidence="10">
    <location>
        <begin position="1"/>
        <end position="20"/>
    </location>
</feature>
<dbReference type="SUPFAM" id="SSF52833">
    <property type="entry name" value="Thioredoxin-like"/>
    <property type="match status" value="1"/>
</dbReference>
<evidence type="ECO:0000313" key="12">
    <source>
        <dbReference type="EMBL" id="MFC3527699.1"/>
    </source>
</evidence>
<evidence type="ECO:0000256" key="7">
    <source>
        <dbReference type="ARBA" id="ARBA00023136"/>
    </source>
</evidence>
<dbReference type="PANTHER" id="PTHR32234:SF0">
    <property type="entry name" value="THIOL:DISULFIDE INTERCHANGE PROTEIN DSBD"/>
    <property type="match status" value="1"/>
</dbReference>
<protein>
    <submittedName>
        <fullName evidence="12">Protein-disulfide reductase DsbD</fullName>
        <ecNumber evidence="12">1.8.1.8</ecNumber>
    </submittedName>
</protein>
<dbReference type="Gene3D" id="3.40.30.10">
    <property type="entry name" value="Glutaredoxin"/>
    <property type="match status" value="1"/>
</dbReference>
<sequence>MAARLWIITLAWVLAAPAWAQGFFVSGGAQPLDPREAFQMRVLDPEGDTPQLGWTIAPGYYLYRENFEAKGAQGQPLTVETRPGKIKDDPVFGRVEVYYDSARIALPGASGPVEITWQGCQEDGICYQPVTETVELPAIAAPSAKTGTTGPDATYANLGKPGPANLTSANQDGANPDAATPGAAAPDAMTTDATVPDAPATPSLTLERDSGLGGLAAKGTGWVLLAYLGFGLLLAFTPCTFPMLPILLGMLTRRGETLRPARGAALSGVYVLAMASAFAVMGAFAGWSGQNLQIALQSPWAIGTLAVLFVLLALPGLGLFQLQLPAAISQRVARMQGRRGSLGGAAALGFGSALIVGPCVTAPLAGALLYIAQSGDVALGAAALFALGLGQGIPLFLAGSFGAALLPKAGPWMARVQPLFAAVFLAMAIWLAGRILPEAVTMALWALLLIGLAVHLGALDAAGRPILRTLGVAALVAGLLQAVGAAMGTGDPLRPLAGLGGGGIATATATPVFASAASVDELNRALANAGDRPAMIYVTADWCVICRGIERNVLTDPQVTAALDGITRIKADLSDPDPALNALMDELGVAGPPTMIFLDRTRHEAPDSRLIGTISAQELLQSVNAASAGAG</sequence>
<feature type="chain" id="PRO_5045337311" evidence="10">
    <location>
        <begin position="21"/>
        <end position="631"/>
    </location>
</feature>
<feature type="transmembrane region" description="Helical" evidence="9">
    <location>
        <begin position="263"/>
        <end position="287"/>
    </location>
</feature>
<dbReference type="RefSeq" id="WP_377743230.1">
    <property type="nucleotide sequence ID" value="NZ_JBHRXJ010000003.1"/>
</dbReference>
<reference evidence="13" key="1">
    <citation type="journal article" date="2019" name="Int. J. Syst. Evol. Microbiol.">
        <title>The Global Catalogue of Microorganisms (GCM) 10K type strain sequencing project: providing services to taxonomists for standard genome sequencing and annotation.</title>
        <authorList>
            <consortium name="The Broad Institute Genomics Platform"/>
            <consortium name="The Broad Institute Genome Sequencing Center for Infectious Disease"/>
            <person name="Wu L."/>
            <person name="Ma J."/>
        </authorList>
    </citation>
    <scope>NUCLEOTIDE SEQUENCE [LARGE SCALE GENOMIC DNA]</scope>
    <source>
        <strain evidence="13">KCTC 42899</strain>
    </source>
</reference>
<comment type="caution">
    <text evidence="12">The sequence shown here is derived from an EMBL/GenBank/DDBJ whole genome shotgun (WGS) entry which is preliminary data.</text>
</comment>
<keyword evidence="7 9" id="KW-0472">Membrane</keyword>
<dbReference type="Pfam" id="PF02683">
    <property type="entry name" value="DsbD_TM"/>
    <property type="match status" value="1"/>
</dbReference>
<dbReference type="Pfam" id="PF11412">
    <property type="entry name" value="DsbD_N"/>
    <property type="match status" value="1"/>
</dbReference>
<dbReference type="InterPro" id="IPR012336">
    <property type="entry name" value="Thioredoxin-like_fold"/>
</dbReference>
<dbReference type="NCBIfam" id="NF001419">
    <property type="entry name" value="PRK00293.1"/>
    <property type="match status" value="1"/>
</dbReference>
<feature type="transmembrane region" description="Helical" evidence="9">
    <location>
        <begin position="442"/>
        <end position="459"/>
    </location>
</feature>
<dbReference type="InterPro" id="IPR036249">
    <property type="entry name" value="Thioredoxin-like_sf"/>
</dbReference>
<feature type="compositionally biased region" description="Low complexity" evidence="8">
    <location>
        <begin position="172"/>
        <end position="202"/>
    </location>
</feature>
<dbReference type="Pfam" id="PF13098">
    <property type="entry name" value="Thioredoxin_2"/>
    <property type="match status" value="1"/>
</dbReference>
<comment type="function">
    <text evidence="1">May be required for disulfide bond formation in some proteins.</text>
</comment>
<organism evidence="12 13">
    <name type="scientific">Paracoccus mangrovi</name>
    <dbReference type="NCBI Taxonomy" id="1715645"/>
    <lineage>
        <taxon>Bacteria</taxon>
        <taxon>Pseudomonadati</taxon>
        <taxon>Pseudomonadota</taxon>
        <taxon>Alphaproteobacteria</taxon>
        <taxon>Rhodobacterales</taxon>
        <taxon>Paracoccaceae</taxon>
        <taxon>Paracoccus</taxon>
    </lineage>
</organism>
<evidence type="ECO:0000256" key="9">
    <source>
        <dbReference type="SAM" id="Phobius"/>
    </source>
</evidence>
<dbReference type="InterPro" id="IPR003834">
    <property type="entry name" value="Cyt_c_assmbl_TM_dom"/>
</dbReference>
<feature type="region of interest" description="Disordered" evidence="8">
    <location>
        <begin position="142"/>
        <end position="202"/>
    </location>
</feature>
<dbReference type="PROSITE" id="PS51352">
    <property type="entry name" value="THIOREDOXIN_2"/>
    <property type="match status" value="1"/>
</dbReference>
<keyword evidence="4 9" id="KW-0812">Transmembrane</keyword>
<evidence type="ECO:0000313" key="13">
    <source>
        <dbReference type="Proteomes" id="UP001595721"/>
    </source>
</evidence>
<evidence type="ECO:0000256" key="8">
    <source>
        <dbReference type="SAM" id="MobiDB-lite"/>
    </source>
</evidence>
<dbReference type="InterPro" id="IPR035671">
    <property type="entry name" value="DsbD_gamma"/>
</dbReference>
<keyword evidence="10" id="KW-0732">Signal</keyword>
<evidence type="ECO:0000259" key="11">
    <source>
        <dbReference type="PROSITE" id="PS51352"/>
    </source>
</evidence>
<feature type="domain" description="Thioredoxin" evidence="11">
    <location>
        <begin position="485"/>
        <end position="628"/>
    </location>
</feature>
<keyword evidence="5" id="KW-0201">Cytochrome c-type biogenesis</keyword>
<feature type="transmembrane region" description="Helical" evidence="9">
    <location>
        <begin position="418"/>
        <end position="436"/>
    </location>
</feature>
<dbReference type="Proteomes" id="UP001595721">
    <property type="component" value="Unassembled WGS sequence"/>
</dbReference>
<evidence type="ECO:0000256" key="4">
    <source>
        <dbReference type="ARBA" id="ARBA00022692"/>
    </source>
</evidence>
<proteinExistence type="predicted"/>
<keyword evidence="12" id="KW-0560">Oxidoreductase</keyword>
<evidence type="ECO:0000256" key="1">
    <source>
        <dbReference type="ARBA" id="ARBA00003565"/>
    </source>
</evidence>
<feature type="transmembrane region" description="Helical" evidence="9">
    <location>
        <begin position="377"/>
        <end position="406"/>
    </location>
</feature>
<evidence type="ECO:0000256" key="5">
    <source>
        <dbReference type="ARBA" id="ARBA00022748"/>
    </source>
</evidence>
<evidence type="ECO:0000256" key="3">
    <source>
        <dbReference type="ARBA" id="ARBA00022475"/>
    </source>
</evidence>
<evidence type="ECO:0000256" key="2">
    <source>
        <dbReference type="ARBA" id="ARBA00004651"/>
    </source>
</evidence>
<feature type="transmembrane region" description="Helical" evidence="9">
    <location>
        <begin position="341"/>
        <end position="371"/>
    </location>
</feature>
<dbReference type="InterPro" id="IPR013766">
    <property type="entry name" value="Thioredoxin_domain"/>
</dbReference>
<dbReference type="CDD" id="cd02953">
    <property type="entry name" value="DsbDgamma"/>
    <property type="match status" value="1"/>
</dbReference>
<comment type="subcellular location">
    <subcellularLocation>
        <location evidence="2">Cell membrane</location>
        <topology evidence="2">Multi-pass membrane protein</topology>
    </subcellularLocation>
</comment>
<dbReference type="GO" id="GO:0047134">
    <property type="term" value="F:protein-disulfide reductase [NAD(P)H] activity"/>
    <property type="evidence" value="ECO:0007669"/>
    <property type="project" value="UniProtKB-EC"/>
</dbReference>
<keyword evidence="6 9" id="KW-1133">Transmembrane helix</keyword>
<feature type="transmembrane region" description="Helical" evidence="9">
    <location>
        <begin position="299"/>
        <end position="320"/>
    </location>
</feature>
<feature type="transmembrane region" description="Helical" evidence="9">
    <location>
        <begin position="466"/>
        <end position="487"/>
    </location>
</feature>
<dbReference type="PANTHER" id="PTHR32234">
    <property type="entry name" value="THIOL:DISULFIDE INTERCHANGE PROTEIN DSBD"/>
    <property type="match status" value="1"/>
</dbReference>
<dbReference type="EC" id="1.8.1.8" evidence="12"/>
<accession>A0ABV7R308</accession>
<dbReference type="InterPro" id="IPR036929">
    <property type="entry name" value="DsbDN_sf"/>
</dbReference>
<dbReference type="EMBL" id="JBHRXJ010000003">
    <property type="protein sequence ID" value="MFC3527699.1"/>
    <property type="molecule type" value="Genomic_DNA"/>
</dbReference>
<evidence type="ECO:0000256" key="6">
    <source>
        <dbReference type="ARBA" id="ARBA00022989"/>
    </source>
</evidence>
<keyword evidence="13" id="KW-1185">Reference proteome</keyword>
<dbReference type="SUPFAM" id="SSF74863">
    <property type="entry name" value="Thiol:disulfide interchange protein DsbD, N-terminal domain (DsbD-alpha)"/>
    <property type="match status" value="1"/>
</dbReference>
<evidence type="ECO:0000256" key="10">
    <source>
        <dbReference type="SAM" id="SignalP"/>
    </source>
</evidence>